<dbReference type="InterPro" id="IPR023981">
    <property type="entry name" value="MftF"/>
</dbReference>
<dbReference type="Pfam" id="PF00535">
    <property type="entry name" value="Glycos_transf_2"/>
    <property type="match status" value="1"/>
</dbReference>
<dbReference type="RefSeq" id="WP_133799659.1">
    <property type="nucleotide sequence ID" value="NZ_SNWQ01000003.1"/>
</dbReference>
<dbReference type="PANTHER" id="PTHR43179">
    <property type="entry name" value="RHAMNOSYLTRANSFERASE WBBL"/>
    <property type="match status" value="1"/>
</dbReference>
<comment type="pathway">
    <text evidence="1">Cell wall biogenesis; cell wall polysaccharide biosynthesis.</text>
</comment>
<dbReference type="InterPro" id="IPR001173">
    <property type="entry name" value="Glyco_trans_2-like"/>
</dbReference>
<dbReference type="SUPFAM" id="SSF53448">
    <property type="entry name" value="Nucleotide-diphospho-sugar transferases"/>
    <property type="match status" value="1"/>
</dbReference>
<sequence length="467" mass="50286">MSASLPDGFTVRIRDDIRVADSGRTLVGGTPLRAVRFTDRAATIVEDGVVEVCDKASRVLVDRLLDADLAVPILGAAESCTPDDLTVVIPVRDRAQELERLLSALRPTLRCIVVDDASHDPAAVANVVKRLGAQLVVLEQNVGPAGARNAGLREVSTPLVAFVDSDVMADPDVLLRLGAHFADPRLALVAPLVKGRAPSDQPRWFQKYDEIASSLDLGGKASGVRPGGAVAWLPGACLVARVDAIGKGFDDQMRVGEDVDFVWRLTDKGWRVRYDPDFVVDHETRSTVRTWLGRKFVYGTGGAALAQRHGDLVAPAVLSPTYAAAAIALLAQRPWSIGVALAAVARAGHVLNHTLPETPARSRLAAQLATDGLVWMARQESALILRHWWPAAAAAAMFSPRARRAVLVAAVVDLASYWPHRSSIGPVSYVVARRLDDLAYGAGLWTGAVRARSTKALRVRLIRRRTR</sequence>
<keyword evidence="3" id="KW-0328">Glycosyltransferase</keyword>
<feature type="domain" description="Glycosyltransferase 2-like" evidence="5">
    <location>
        <begin position="86"/>
        <end position="204"/>
    </location>
</feature>
<evidence type="ECO:0000256" key="4">
    <source>
        <dbReference type="ARBA" id="ARBA00022679"/>
    </source>
</evidence>
<organism evidence="6 7">
    <name type="scientific">Kribbella caucasensis</name>
    <dbReference type="NCBI Taxonomy" id="2512215"/>
    <lineage>
        <taxon>Bacteria</taxon>
        <taxon>Bacillati</taxon>
        <taxon>Actinomycetota</taxon>
        <taxon>Actinomycetes</taxon>
        <taxon>Propionibacteriales</taxon>
        <taxon>Kribbellaceae</taxon>
        <taxon>Kribbella</taxon>
    </lineage>
</organism>
<evidence type="ECO:0000256" key="3">
    <source>
        <dbReference type="ARBA" id="ARBA00022676"/>
    </source>
</evidence>
<evidence type="ECO:0000256" key="2">
    <source>
        <dbReference type="ARBA" id="ARBA00006739"/>
    </source>
</evidence>
<accession>A0A4R6KKS1</accession>
<dbReference type="Gene3D" id="3.90.550.10">
    <property type="entry name" value="Spore Coat Polysaccharide Biosynthesis Protein SpsA, Chain A"/>
    <property type="match status" value="1"/>
</dbReference>
<evidence type="ECO:0000256" key="1">
    <source>
        <dbReference type="ARBA" id="ARBA00004776"/>
    </source>
</evidence>
<comment type="caution">
    <text evidence="6">The sequence shown here is derived from an EMBL/GenBank/DDBJ whole genome shotgun (WGS) entry which is preliminary data.</text>
</comment>
<dbReference type="InterPro" id="IPR029044">
    <property type="entry name" value="Nucleotide-diphossugar_trans"/>
</dbReference>
<keyword evidence="4 6" id="KW-0808">Transferase</keyword>
<keyword evidence="7" id="KW-1185">Reference proteome</keyword>
<dbReference type="GO" id="GO:0016757">
    <property type="term" value="F:glycosyltransferase activity"/>
    <property type="evidence" value="ECO:0007669"/>
    <property type="project" value="UniProtKB-KW"/>
</dbReference>
<comment type="similarity">
    <text evidence="2">Belongs to the glycosyltransferase 2 family.</text>
</comment>
<evidence type="ECO:0000313" key="7">
    <source>
        <dbReference type="Proteomes" id="UP000295388"/>
    </source>
</evidence>
<dbReference type="OrthoDB" id="5243838at2"/>
<dbReference type="PANTHER" id="PTHR43179:SF12">
    <property type="entry name" value="GALACTOFURANOSYLTRANSFERASE GLFT2"/>
    <property type="match status" value="1"/>
</dbReference>
<dbReference type="EMBL" id="SNWQ01000003">
    <property type="protein sequence ID" value="TDO51773.1"/>
    <property type="molecule type" value="Genomic_DNA"/>
</dbReference>
<dbReference type="AlphaFoldDB" id="A0A4R6KKS1"/>
<protein>
    <submittedName>
        <fullName evidence="6">Mycofactocin system glycosyltransferase</fullName>
    </submittedName>
</protein>
<evidence type="ECO:0000313" key="6">
    <source>
        <dbReference type="EMBL" id="TDO51773.1"/>
    </source>
</evidence>
<reference evidence="6 7" key="1">
    <citation type="submission" date="2019-03" db="EMBL/GenBank/DDBJ databases">
        <title>Genomic Encyclopedia of Type Strains, Phase III (KMG-III): the genomes of soil and plant-associated and newly described type strains.</title>
        <authorList>
            <person name="Whitman W."/>
        </authorList>
    </citation>
    <scope>NUCLEOTIDE SEQUENCE [LARGE SCALE GENOMIC DNA]</scope>
    <source>
        <strain evidence="6 7">VKM Ac-2527</strain>
    </source>
</reference>
<dbReference type="NCBIfam" id="TIGR03965">
    <property type="entry name" value="mycofact_glyco"/>
    <property type="match status" value="1"/>
</dbReference>
<evidence type="ECO:0000259" key="5">
    <source>
        <dbReference type="Pfam" id="PF00535"/>
    </source>
</evidence>
<gene>
    <name evidence="6" type="ORF">EV643_103512</name>
</gene>
<name>A0A4R6KKS1_9ACTN</name>
<dbReference type="Proteomes" id="UP000295388">
    <property type="component" value="Unassembled WGS sequence"/>
</dbReference>
<proteinExistence type="inferred from homology"/>